<evidence type="ECO:0000256" key="2">
    <source>
        <dbReference type="SAM" id="Phobius"/>
    </source>
</evidence>
<evidence type="ECO:0000259" key="3">
    <source>
        <dbReference type="Pfam" id="PF06580"/>
    </source>
</evidence>
<sequence>MMKKVLKIGVHVGVWLLYLLVTIVWLYSGMDFGWNGFYRALLMVMFQIVIFYANTYFFMPRILEKNKVILYIATILMTISALTFLNYSVQRKVFKRSDRFMRKRIERIERLEESNISSRKLLKKPKRIVKLEFVGFFLISAFPLIFMLFISSLYRNIMQTRNREKAEMAMIEAESKFLKSQINPHFLFNAMNNIYTLSTMKSDEAPKAIHLLSDMLRYVIYESGAGFVTLGRESQYIQNYISLMEFRDDAIAKNVSFLSTANTHLKIAPMILMPFVENAFKHSKIEDEENGWINISMTSMGNRLEFLISNSMPSAHYSKDKVGGVGLSNVKRRLSLQYKNMHELVIDNTEHEFKVNLKIELT</sequence>
<protein>
    <submittedName>
        <fullName evidence="4">Sensor histidine kinase YesM</fullName>
    </submittedName>
</protein>
<keyword evidence="5" id="KW-1185">Reference proteome</keyword>
<dbReference type="PANTHER" id="PTHR34220">
    <property type="entry name" value="SENSOR HISTIDINE KINASE YPDA"/>
    <property type="match status" value="1"/>
</dbReference>
<name>A0AAE4BUF6_9BACT</name>
<dbReference type="GO" id="GO:0000155">
    <property type="term" value="F:phosphorelay sensor kinase activity"/>
    <property type="evidence" value="ECO:0007669"/>
    <property type="project" value="InterPro"/>
</dbReference>
<dbReference type="AlphaFoldDB" id="A0AAE4BUF6"/>
<feature type="domain" description="Signal transduction histidine kinase internal region" evidence="3">
    <location>
        <begin position="173"/>
        <end position="247"/>
    </location>
</feature>
<evidence type="ECO:0000313" key="5">
    <source>
        <dbReference type="Proteomes" id="UP001185092"/>
    </source>
</evidence>
<dbReference type="InterPro" id="IPR036890">
    <property type="entry name" value="HATPase_C_sf"/>
</dbReference>
<dbReference type="RefSeq" id="WP_309940873.1">
    <property type="nucleotide sequence ID" value="NZ_AP025306.1"/>
</dbReference>
<proteinExistence type="predicted"/>
<comment type="caution">
    <text evidence="4">The sequence shown here is derived from an EMBL/GenBank/DDBJ whole genome shotgun (WGS) entry which is preliminary data.</text>
</comment>
<dbReference type="InterPro" id="IPR010559">
    <property type="entry name" value="Sig_transdc_His_kin_internal"/>
</dbReference>
<dbReference type="PANTHER" id="PTHR34220:SF7">
    <property type="entry name" value="SENSOR HISTIDINE KINASE YPDA"/>
    <property type="match status" value="1"/>
</dbReference>
<feature type="transmembrane region" description="Helical" evidence="2">
    <location>
        <begin position="69"/>
        <end position="89"/>
    </location>
</feature>
<keyword evidence="1" id="KW-0175">Coiled coil</keyword>
<keyword evidence="4" id="KW-0808">Transferase</keyword>
<dbReference type="GO" id="GO:0016020">
    <property type="term" value="C:membrane"/>
    <property type="evidence" value="ECO:0007669"/>
    <property type="project" value="InterPro"/>
</dbReference>
<dbReference type="InterPro" id="IPR050640">
    <property type="entry name" value="Bact_2-comp_sensor_kinase"/>
</dbReference>
<keyword evidence="2" id="KW-1133">Transmembrane helix</keyword>
<accession>A0AAE4BUF6</accession>
<dbReference type="Gene3D" id="3.30.565.10">
    <property type="entry name" value="Histidine kinase-like ATPase, C-terminal domain"/>
    <property type="match status" value="1"/>
</dbReference>
<keyword evidence="2" id="KW-0472">Membrane</keyword>
<evidence type="ECO:0000256" key="1">
    <source>
        <dbReference type="SAM" id="Coils"/>
    </source>
</evidence>
<dbReference type="Proteomes" id="UP001185092">
    <property type="component" value="Unassembled WGS sequence"/>
</dbReference>
<dbReference type="SUPFAM" id="SSF55874">
    <property type="entry name" value="ATPase domain of HSP90 chaperone/DNA topoisomerase II/histidine kinase"/>
    <property type="match status" value="1"/>
</dbReference>
<dbReference type="Pfam" id="PF06580">
    <property type="entry name" value="His_kinase"/>
    <property type="match status" value="1"/>
</dbReference>
<feature type="transmembrane region" description="Helical" evidence="2">
    <location>
        <begin position="12"/>
        <end position="30"/>
    </location>
</feature>
<feature type="transmembrane region" description="Helical" evidence="2">
    <location>
        <begin position="133"/>
        <end position="154"/>
    </location>
</feature>
<keyword evidence="4" id="KW-0418">Kinase</keyword>
<dbReference type="EMBL" id="JAVDQD010000005">
    <property type="protein sequence ID" value="MDR6240718.1"/>
    <property type="molecule type" value="Genomic_DNA"/>
</dbReference>
<feature type="transmembrane region" description="Helical" evidence="2">
    <location>
        <begin position="36"/>
        <end position="57"/>
    </location>
</feature>
<evidence type="ECO:0000313" key="4">
    <source>
        <dbReference type="EMBL" id="MDR6240718.1"/>
    </source>
</evidence>
<feature type="coiled-coil region" evidence="1">
    <location>
        <begin position="154"/>
        <end position="181"/>
    </location>
</feature>
<keyword evidence="2" id="KW-0812">Transmembrane</keyword>
<gene>
    <name evidence="4" type="ORF">HNQ88_003794</name>
</gene>
<organism evidence="4 5">
    <name type="scientific">Aureibacter tunicatorum</name>
    <dbReference type="NCBI Taxonomy" id="866807"/>
    <lineage>
        <taxon>Bacteria</taxon>
        <taxon>Pseudomonadati</taxon>
        <taxon>Bacteroidota</taxon>
        <taxon>Cytophagia</taxon>
        <taxon>Cytophagales</taxon>
        <taxon>Persicobacteraceae</taxon>
        <taxon>Aureibacter</taxon>
    </lineage>
</organism>
<reference evidence="4" key="1">
    <citation type="submission" date="2023-07" db="EMBL/GenBank/DDBJ databases">
        <title>Genomic Encyclopedia of Type Strains, Phase IV (KMG-IV): sequencing the most valuable type-strain genomes for metagenomic binning, comparative biology and taxonomic classification.</title>
        <authorList>
            <person name="Goeker M."/>
        </authorList>
    </citation>
    <scope>NUCLEOTIDE SEQUENCE</scope>
    <source>
        <strain evidence="4">DSM 26174</strain>
    </source>
</reference>